<gene>
    <name evidence="1" type="ORF">Tco_0891476</name>
</gene>
<evidence type="ECO:0000313" key="1">
    <source>
        <dbReference type="EMBL" id="GJT21539.1"/>
    </source>
</evidence>
<keyword evidence="2" id="KW-1185">Reference proteome</keyword>
<dbReference type="EMBL" id="BQNB010013896">
    <property type="protein sequence ID" value="GJT21539.1"/>
    <property type="molecule type" value="Genomic_DNA"/>
</dbReference>
<accession>A0ABQ5C8I0</accession>
<sequence>MVKKVRGLEIKQEVAEVAKEVVKVAKEVAEVAKEVVEMAKKLIRVVKEVVEVTERIEVVVESLTLLLSSLSSYDNVINENNQGNVRNMNNGRGGCSYKEFMACNPKDYDGKGDAIVYTRCIEKMELMYKGLKTEQKRPRGHTWLTRGHTWLTRGSMWHPDPTIDQRSTTVYRSLTAAIDPRWPPLTASVDRFSTRYVRGSDMTGSLAEGSVPGKDPEGSGRLTCHDVSGGSLAVTRLLALFSKGKIELIKSSTDLKYSMPIDQPLHCTDVLGDTIVDIDLLLGEHLDTLSTEDREIDFNPIRDIEELERLLADDPVPVPRAFDEPLGHSDLISRSFDVTFSNPLFDFNDDSILCYDNPLFDEEFEDISSLDPPESTLVIDVSFLPVPPLLDPKQTCLRDVERFDPFFSLTQSVEYDVGDGETFIVISIWPSPRPAAIYSPKVAMYCYYPPHSLRVMVRPWS</sequence>
<reference evidence="1" key="2">
    <citation type="submission" date="2022-01" db="EMBL/GenBank/DDBJ databases">
        <authorList>
            <person name="Yamashiro T."/>
            <person name="Shiraishi A."/>
            <person name="Satake H."/>
            <person name="Nakayama K."/>
        </authorList>
    </citation>
    <scope>NUCLEOTIDE SEQUENCE</scope>
</reference>
<proteinExistence type="predicted"/>
<reference evidence="1" key="1">
    <citation type="journal article" date="2022" name="Int. J. Mol. Sci.">
        <title>Draft Genome of Tanacetum Coccineum: Genomic Comparison of Closely Related Tanacetum-Family Plants.</title>
        <authorList>
            <person name="Yamashiro T."/>
            <person name="Shiraishi A."/>
            <person name="Nakayama K."/>
            <person name="Satake H."/>
        </authorList>
    </citation>
    <scope>NUCLEOTIDE SEQUENCE</scope>
</reference>
<dbReference type="Proteomes" id="UP001151760">
    <property type="component" value="Unassembled WGS sequence"/>
</dbReference>
<organism evidence="1 2">
    <name type="scientific">Tanacetum coccineum</name>
    <dbReference type="NCBI Taxonomy" id="301880"/>
    <lineage>
        <taxon>Eukaryota</taxon>
        <taxon>Viridiplantae</taxon>
        <taxon>Streptophyta</taxon>
        <taxon>Embryophyta</taxon>
        <taxon>Tracheophyta</taxon>
        <taxon>Spermatophyta</taxon>
        <taxon>Magnoliopsida</taxon>
        <taxon>eudicotyledons</taxon>
        <taxon>Gunneridae</taxon>
        <taxon>Pentapetalae</taxon>
        <taxon>asterids</taxon>
        <taxon>campanulids</taxon>
        <taxon>Asterales</taxon>
        <taxon>Asteraceae</taxon>
        <taxon>Asteroideae</taxon>
        <taxon>Anthemideae</taxon>
        <taxon>Anthemidinae</taxon>
        <taxon>Tanacetum</taxon>
    </lineage>
</organism>
<name>A0ABQ5C8I0_9ASTR</name>
<evidence type="ECO:0000313" key="2">
    <source>
        <dbReference type="Proteomes" id="UP001151760"/>
    </source>
</evidence>
<protein>
    <submittedName>
        <fullName evidence="1">Uncharacterized protein</fullName>
    </submittedName>
</protein>
<comment type="caution">
    <text evidence="1">The sequence shown here is derived from an EMBL/GenBank/DDBJ whole genome shotgun (WGS) entry which is preliminary data.</text>
</comment>